<evidence type="ECO:0000256" key="1">
    <source>
        <dbReference type="SAM" id="MobiDB-lite"/>
    </source>
</evidence>
<evidence type="ECO:0000313" key="3">
    <source>
        <dbReference type="Proteomes" id="UP001519287"/>
    </source>
</evidence>
<dbReference type="EMBL" id="JAGGLB010000013">
    <property type="protein sequence ID" value="MBP1992320.1"/>
    <property type="molecule type" value="Genomic_DNA"/>
</dbReference>
<organism evidence="2 3">
    <name type="scientific">Paenibacillus eucommiae</name>
    <dbReference type="NCBI Taxonomy" id="1355755"/>
    <lineage>
        <taxon>Bacteria</taxon>
        <taxon>Bacillati</taxon>
        <taxon>Bacillota</taxon>
        <taxon>Bacilli</taxon>
        <taxon>Bacillales</taxon>
        <taxon>Paenibacillaceae</taxon>
        <taxon>Paenibacillus</taxon>
    </lineage>
</organism>
<name>A0ABS4IZ32_9BACL</name>
<evidence type="ECO:0000313" key="2">
    <source>
        <dbReference type="EMBL" id="MBP1992320.1"/>
    </source>
</evidence>
<accession>A0ABS4IZ32</accession>
<reference evidence="2 3" key="1">
    <citation type="submission" date="2021-03" db="EMBL/GenBank/DDBJ databases">
        <title>Genomic Encyclopedia of Type Strains, Phase IV (KMG-IV): sequencing the most valuable type-strain genomes for metagenomic binning, comparative biology and taxonomic classification.</title>
        <authorList>
            <person name="Goeker M."/>
        </authorList>
    </citation>
    <scope>NUCLEOTIDE SEQUENCE [LARGE SCALE GENOMIC DNA]</scope>
    <source>
        <strain evidence="2 3">DSM 26048</strain>
    </source>
</reference>
<dbReference type="Proteomes" id="UP001519287">
    <property type="component" value="Unassembled WGS sequence"/>
</dbReference>
<protein>
    <submittedName>
        <fullName evidence="2">Uncharacterized protein</fullName>
    </submittedName>
</protein>
<sequence length="34" mass="4009">MMENEGQMRYERGAIKGQTMDKRWTNEEQSASLC</sequence>
<gene>
    <name evidence="2" type="ORF">J2Z66_003928</name>
</gene>
<proteinExistence type="predicted"/>
<keyword evidence="3" id="KW-1185">Reference proteome</keyword>
<feature type="region of interest" description="Disordered" evidence="1">
    <location>
        <begin position="1"/>
        <end position="34"/>
    </location>
</feature>
<feature type="compositionally biased region" description="Basic and acidic residues" evidence="1">
    <location>
        <begin position="1"/>
        <end position="26"/>
    </location>
</feature>
<comment type="caution">
    <text evidence="2">The sequence shown here is derived from an EMBL/GenBank/DDBJ whole genome shotgun (WGS) entry which is preliminary data.</text>
</comment>